<evidence type="ECO:0000259" key="5">
    <source>
        <dbReference type="PROSITE" id="PS50072"/>
    </source>
</evidence>
<dbReference type="InterPro" id="IPR044665">
    <property type="entry name" value="E_coli_cyclophilin_A-like"/>
</dbReference>
<reference evidence="6" key="2">
    <citation type="journal article" date="2022" name="Microbiol. Resour. Announc.">
        <title>Metagenome Sequencing to Explore Phylogenomics of Terrestrial Cyanobacteria.</title>
        <authorList>
            <person name="Ward R.D."/>
            <person name="Stajich J.E."/>
            <person name="Johansen J.R."/>
            <person name="Huntemann M."/>
            <person name="Clum A."/>
            <person name="Foster B."/>
            <person name="Foster B."/>
            <person name="Roux S."/>
            <person name="Palaniappan K."/>
            <person name="Varghese N."/>
            <person name="Mukherjee S."/>
            <person name="Reddy T.B.K."/>
            <person name="Daum C."/>
            <person name="Copeland A."/>
            <person name="Chen I.A."/>
            <person name="Ivanova N.N."/>
            <person name="Kyrpides N.C."/>
            <person name="Shapiro N."/>
            <person name="Eloe-Fadrosh E.A."/>
            <person name="Pietrasiak N."/>
        </authorList>
    </citation>
    <scope>NUCLEOTIDE SEQUENCE</scope>
    <source>
        <strain evidence="6">GSE-TBD4-15B</strain>
    </source>
</reference>
<feature type="domain" description="PPIase cyclophilin-type" evidence="5">
    <location>
        <begin position="78"/>
        <end position="236"/>
    </location>
</feature>
<feature type="signal peptide" evidence="3">
    <location>
        <begin position="1"/>
        <end position="16"/>
    </location>
</feature>
<gene>
    <name evidence="6" type="ORF">KME07_22550</name>
</gene>
<organism evidence="6 7">
    <name type="scientific">Pegethrix bostrychoides GSE-TBD4-15B</name>
    <dbReference type="NCBI Taxonomy" id="2839662"/>
    <lineage>
        <taxon>Bacteria</taxon>
        <taxon>Bacillati</taxon>
        <taxon>Cyanobacteriota</taxon>
        <taxon>Cyanophyceae</taxon>
        <taxon>Oculatellales</taxon>
        <taxon>Oculatellaceae</taxon>
        <taxon>Pegethrix</taxon>
    </lineage>
</organism>
<comment type="function">
    <text evidence="3">PPIases accelerate the folding of proteins. It catalyzes the cis-trans isomerization of proline imidic peptide bonds in oligopeptides.</text>
</comment>
<feature type="chain" id="PRO_5038168521" description="Peptidyl-prolyl cis-trans isomerase" evidence="3">
    <location>
        <begin position="17"/>
        <end position="257"/>
    </location>
</feature>
<dbReference type="InterPro" id="IPR029000">
    <property type="entry name" value="Cyclophilin-like_dom_sf"/>
</dbReference>
<reference evidence="6" key="1">
    <citation type="submission" date="2021-05" db="EMBL/GenBank/DDBJ databases">
        <authorList>
            <person name="Pietrasiak N."/>
            <person name="Ward R."/>
            <person name="Stajich J.E."/>
            <person name="Kurbessoian T."/>
        </authorList>
    </citation>
    <scope>NUCLEOTIDE SEQUENCE</scope>
    <source>
        <strain evidence="6">GSE-TBD4-15B</strain>
    </source>
</reference>
<comment type="catalytic activity">
    <reaction evidence="3">
        <text>[protein]-peptidylproline (omega=180) = [protein]-peptidylproline (omega=0)</text>
        <dbReference type="Rhea" id="RHEA:16237"/>
        <dbReference type="Rhea" id="RHEA-COMP:10747"/>
        <dbReference type="Rhea" id="RHEA-COMP:10748"/>
        <dbReference type="ChEBI" id="CHEBI:83833"/>
        <dbReference type="ChEBI" id="CHEBI:83834"/>
        <dbReference type="EC" id="5.2.1.8"/>
    </reaction>
</comment>
<protein>
    <recommendedName>
        <fullName evidence="3">Peptidyl-prolyl cis-trans isomerase</fullName>
        <shortName evidence="3">PPIase</shortName>
        <ecNumber evidence="3">5.2.1.8</ecNumber>
    </recommendedName>
</protein>
<dbReference type="PRINTS" id="PR00153">
    <property type="entry name" value="CSAPPISMRASE"/>
</dbReference>
<dbReference type="Pfam" id="PF00160">
    <property type="entry name" value="Pro_isomerase"/>
    <property type="match status" value="1"/>
</dbReference>
<accession>A0A951PEI6</accession>
<dbReference type="SUPFAM" id="SSF50891">
    <property type="entry name" value="Cyclophilin-like"/>
    <property type="match status" value="1"/>
</dbReference>
<dbReference type="InterPro" id="IPR002130">
    <property type="entry name" value="Cyclophilin-type_PPIase_dom"/>
</dbReference>
<comment type="similarity">
    <text evidence="3">Belongs to the cyclophilin-type PPIase family.</text>
</comment>
<comment type="caution">
    <text evidence="6">The sequence shown here is derived from an EMBL/GenBank/DDBJ whole genome shotgun (WGS) entry which is preliminary data.</text>
</comment>
<proteinExistence type="inferred from homology"/>
<dbReference type="CDD" id="cd01924">
    <property type="entry name" value="cyclophilin_TLP40_like"/>
    <property type="match status" value="1"/>
</dbReference>
<dbReference type="EMBL" id="JAHHHV010000085">
    <property type="protein sequence ID" value="MBW4468217.1"/>
    <property type="molecule type" value="Genomic_DNA"/>
</dbReference>
<dbReference type="EC" id="5.2.1.8" evidence="3"/>
<evidence type="ECO:0000256" key="2">
    <source>
        <dbReference type="ARBA" id="ARBA00023235"/>
    </source>
</evidence>
<dbReference type="Gene3D" id="2.40.100.10">
    <property type="entry name" value="Cyclophilin-like"/>
    <property type="match status" value="1"/>
</dbReference>
<dbReference type="PROSITE" id="PS50072">
    <property type="entry name" value="CSA_PPIASE_2"/>
    <property type="match status" value="1"/>
</dbReference>
<evidence type="ECO:0000256" key="1">
    <source>
        <dbReference type="ARBA" id="ARBA00023110"/>
    </source>
</evidence>
<name>A0A951PEI6_9CYAN</name>
<keyword evidence="2 3" id="KW-0413">Isomerase</keyword>
<feature type="compositionally biased region" description="Polar residues" evidence="4">
    <location>
        <begin position="20"/>
        <end position="34"/>
    </location>
</feature>
<dbReference type="PANTHER" id="PTHR43246">
    <property type="entry name" value="PEPTIDYL-PROLYL CIS-TRANS ISOMERASE CYP38, CHLOROPLASTIC"/>
    <property type="match status" value="1"/>
</dbReference>
<feature type="compositionally biased region" description="Low complexity" evidence="4">
    <location>
        <begin position="35"/>
        <end position="55"/>
    </location>
</feature>
<feature type="region of interest" description="Disordered" evidence="4">
    <location>
        <begin position="19"/>
        <end position="59"/>
    </location>
</feature>
<dbReference type="GO" id="GO:0003755">
    <property type="term" value="F:peptidyl-prolyl cis-trans isomerase activity"/>
    <property type="evidence" value="ECO:0007669"/>
    <property type="project" value="UniProtKB-UniRule"/>
</dbReference>
<evidence type="ECO:0000313" key="7">
    <source>
        <dbReference type="Proteomes" id="UP000707356"/>
    </source>
</evidence>
<keyword evidence="3" id="KW-0732">Signal</keyword>
<evidence type="ECO:0000313" key="6">
    <source>
        <dbReference type="EMBL" id="MBW4468217.1"/>
    </source>
</evidence>
<dbReference type="AlphaFoldDB" id="A0A951PEI6"/>
<dbReference type="Proteomes" id="UP000707356">
    <property type="component" value="Unassembled WGS sequence"/>
</dbReference>
<sequence length="257" mass="26765">MLACLLAAALTVTGCAGTTQETAQSPAETPSPTESLAASPTESPSPSSSPDGAAAQFNNLPRLNGSATVELLVKGAPITIQVDGNSAPVTAGNFVDLVNRGVYNGLAFHRVVREPQPFVVQGGDPQGRDPSFSVDRLGTGNFIDPTTSLPRYVPLEILPQGATQPVYSQTLESAQIGKPPKLKHTRGAVAMARSNLPDSASAQFYVTLADLDFLDGNYAVFGYVTSGMDIVDQIQQGDRITSARVLSGLENLQPPGG</sequence>
<evidence type="ECO:0000256" key="3">
    <source>
        <dbReference type="RuleBase" id="RU363019"/>
    </source>
</evidence>
<evidence type="ECO:0000256" key="4">
    <source>
        <dbReference type="SAM" id="MobiDB-lite"/>
    </source>
</evidence>
<keyword evidence="1 3" id="KW-0697">Rotamase</keyword>